<organism evidence="3 4">
    <name type="scientific">Rhodoferax ferrireducens</name>
    <dbReference type="NCBI Taxonomy" id="192843"/>
    <lineage>
        <taxon>Bacteria</taxon>
        <taxon>Pseudomonadati</taxon>
        <taxon>Pseudomonadota</taxon>
        <taxon>Betaproteobacteria</taxon>
        <taxon>Burkholderiales</taxon>
        <taxon>Comamonadaceae</taxon>
        <taxon>Rhodoferax</taxon>
    </lineage>
</organism>
<comment type="caution">
    <text evidence="3">The sequence shown here is derived from an EMBL/GenBank/DDBJ whole genome shotgun (WGS) entry which is preliminary data.</text>
</comment>
<reference evidence="3 4" key="1">
    <citation type="submission" date="2023-07" db="EMBL/GenBank/DDBJ databases">
        <title>Sorghum-associated microbial communities from plants grown in Nebraska, USA.</title>
        <authorList>
            <person name="Schachtman D."/>
        </authorList>
    </citation>
    <scope>NUCLEOTIDE SEQUENCE [LARGE SCALE GENOMIC DNA]</scope>
    <source>
        <strain evidence="3 4">BE313</strain>
    </source>
</reference>
<dbReference type="InterPro" id="IPR005586">
    <property type="entry name" value="ABC_trans_aux"/>
</dbReference>
<dbReference type="RefSeq" id="WP_310372353.1">
    <property type="nucleotide sequence ID" value="NZ_JAVDXT010000001.1"/>
</dbReference>
<dbReference type="Gene3D" id="3.40.50.10610">
    <property type="entry name" value="ABC-type transport auxiliary lipoprotein component"/>
    <property type="match status" value="1"/>
</dbReference>
<evidence type="ECO:0000313" key="3">
    <source>
        <dbReference type="EMBL" id="MDR7376997.1"/>
    </source>
</evidence>
<proteinExistence type="predicted"/>
<feature type="domain" description="ABC-type transport auxiliary lipoprotein component" evidence="2">
    <location>
        <begin position="42"/>
        <end position="201"/>
    </location>
</feature>
<feature type="chain" id="PRO_5047179334" evidence="1">
    <location>
        <begin position="24"/>
        <end position="213"/>
    </location>
</feature>
<protein>
    <submittedName>
        <fullName evidence="3">Cholesterol transport system auxiliary component</fullName>
    </submittedName>
</protein>
<evidence type="ECO:0000256" key="1">
    <source>
        <dbReference type="SAM" id="SignalP"/>
    </source>
</evidence>
<evidence type="ECO:0000313" key="4">
    <source>
        <dbReference type="Proteomes" id="UP001180487"/>
    </source>
</evidence>
<dbReference type="SUPFAM" id="SSF159594">
    <property type="entry name" value="XCC0632-like"/>
    <property type="match status" value="1"/>
</dbReference>
<evidence type="ECO:0000259" key="2">
    <source>
        <dbReference type="Pfam" id="PF03886"/>
    </source>
</evidence>
<gene>
    <name evidence="3" type="ORF">J2X19_001655</name>
</gene>
<keyword evidence="1" id="KW-0732">Signal</keyword>
<feature type="signal peptide" evidence="1">
    <location>
        <begin position="1"/>
        <end position="23"/>
    </location>
</feature>
<accession>A0ABU2C6X6</accession>
<dbReference type="PROSITE" id="PS51257">
    <property type="entry name" value="PROKAR_LIPOPROTEIN"/>
    <property type="match status" value="1"/>
</dbReference>
<keyword evidence="4" id="KW-1185">Reference proteome</keyword>
<sequence>MKYLALMRLIRQLGWCSALVALALAGGCTALRPAAVAQPSVYTLGTVLTAAPVQAAASAPTLLVDLPRAAPGFDTAHIVYVRSPHTLEHFAHNAWVDTPARMLAPRIVAALGQGGAFRAVVLAPSAVAGSLRLDTEILRLQQDFSTSPSRTRFTLRATLVDSGTRRVLAWREFDASVAAKTDDPYGGVVAAHGAVQAVLDELAAFCASTLTDR</sequence>
<dbReference type="Proteomes" id="UP001180487">
    <property type="component" value="Unassembled WGS sequence"/>
</dbReference>
<dbReference type="EMBL" id="JAVDXT010000001">
    <property type="protein sequence ID" value="MDR7376997.1"/>
    <property type="molecule type" value="Genomic_DNA"/>
</dbReference>
<dbReference type="Pfam" id="PF03886">
    <property type="entry name" value="ABC_trans_aux"/>
    <property type="match status" value="1"/>
</dbReference>
<name>A0ABU2C6X6_9BURK</name>